<organism evidence="2 3">
    <name type="scientific">Fusibacter ferrireducens</name>
    <dbReference type="NCBI Taxonomy" id="2785058"/>
    <lineage>
        <taxon>Bacteria</taxon>
        <taxon>Bacillati</taxon>
        <taxon>Bacillota</taxon>
        <taxon>Clostridia</taxon>
        <taxon>Eubacteriales</taxon>
        <taxon>Eubacteriales Family XII. Incertae Sedis</taxon>
        <taxon>Fusibacter</taxon>
    </lineage>
</organism>
<evidence type="ECO:0000313" key="2">
    <source>
        <dbReference type="EMBL" id="MBF4693923.1"/>
    </source>
</evidence>
<keyword evidence="3" id="KW-1185">Reference proteome</keyword>
<keyword evidence="1" id="KW-0732">Signal</keyword>
<feature type="signal peptide" evidence="1">
    <location>
        <begin position="1"/>
        <end position="24"/>
    </location>
</feature>
<gene>
    <name evidence="2" type="ORF">ISU02_12450</name>
</gene>
<comment type="caution">
    <text evidence="2">The sequence shown here is derived from an EMBL/GenBank/DDBJ whole genome shotgun (WGS) entry which is preliminary data.</text>
</comment>
<dbReference type="EMBL" id="JADKNH010000007">
    <property type="protein sequence ID" value="MBF4693923.1"/>
    <property type="molecule type" value="Genomic_DNA"/>
</dbReference>
<evidence type="ECO:0000313" key="3">
    <source>
        <dbReference type="Proteomes" id="UP000614200"/>
    </source>
</evidence>
<dbReference type="InterPro" id="IPR009091">
    <property type="entry name" value="RCC1/BLIP-II"/>
</dbReference>
<sequence length="2050" mass="231552">MKRKLSIFLILVLLTNLITPLDFSEDDVINPYNDETNAFDFVTDTPTVSTGTAFRTVGFKAYFTQNGKNYEAYFLGGNHDFLEYKDEKGRTWAKNFFHVPMSPDNTIQNEGIPSIYEAFEKTYKTSADRVNIAEFFAKKNVLKLDAVFAKVINTVPQGSISIGANGELIPQGTIWKTESEFLGSGIDWNPDTLTAVHRDYYGIPLGFPAQPVGIPNPIINGTVDGIRAIRSEHIFNEGQNIALDAIDSTFPNKSLPLIYKWKYRKVGTSTWTTVIKSSSGTPFKNSLEVGTYEVELSTAAVCFRAWWNTSVEVPSEAPATTRITIVKTLEPLTEAILTSPSEIKLEDNQKLVSVPVTLNNKISNVEQSDILSVELQISTYEKDQNRSQFFYPSLNQTMTHIFSIPYIDNPKTQLFEGKAIVTLKGGGTIESPLAISFTYLYKTNNNLPPMAIIRAPSETMTGNVYISGADSRDFDGHIVSYDFSIPKIGFYQEDTRSFCMPNLKWTGLYQVILGVTDDDGARSETGAFIKVIPTPPNVEIYSKDFYKENRKITLKATNLTEFVSPVRENYHWTIVPMDVTNPQSNVKMVSSYGSQIDVLMKVKGKYLVTCTGTNSYGVSDTETKILNVQADEAPVMLLSSEEPHHRDGTRMAKIMVYDHSDSTDGDFIKRRVWSYRFDSDNDGLFTDESSVALKTTEDYADNQVEFNVGSVGKYEISLAVTETFGQETIPQFITQADYRTGAIKQVITVDNYKPSVSFMAVNEKKIDIDVMTDYEGQDLLDLETRLNTMVNEGYEDFLNVNFNIISGKKYIGRYLDKDATDYRPVLDEDSPKYTVASWNELAEYSDHSYTVKMSTSRMWPDNVTITTNDFFPSRIKKSMKYNSNRAIIWWLENGDVYFAGTNSKMNRDSSFLSAFALKPTKILSNVTQIEGGSASAEDRYFLLTSQGEVYWLGNTVKGDEKSQYGPYFTSVNNTVNFAETLPTEVDECGLNPNINNVLNNFSGYSSAKKIPSIANAEYIWSNGMALVYKRNDGKWFGFGSGLNAFGLSTGFENQPRASLIEYNGNDMYEDSVLPYTTSYYFDNQNTVTELKNLSDLDQTLGGIVKVEPNIVYAKNGMKYSIKETPFKLVGGEYFVNIEEIPKDGRVYETVFAYPNYDGTVSATIYYRLQVLDSTFEYHKIGTWEDPPNKERIAYLPNYSVSQILLEGVDRAPYLKYIDEPLTGGEYIVPKPIKHGTDIPVVNDVVVNKWLSSPNSTFFDYKYLSYFKTYTYSHKVEKSSLTYTELVRSGKDNDGDWEYEWQTFTGPGWDYYYDVTISDKVIQGVSPYQAGWKSYGVDASKITTSTHRAGAAKYLLYLAKNDSFKKVSKDIENYIKDEDMSVRVSTKASYVDDYAINPDLETNLRNLMNANTKGKQYGEDAIEQMVADILAENKVKLAPDGGTYVILGEDTISYEKFYRDYENDPKLSESSKVIHEKDYYKNSMGLSAYHNQTLSVPLTTFDKVGKYEIEYRATDKPSTNYRFAQYNRTSDPATLKVYVHRRPIADFDIDYNYQTSNIGINMKNQSYDPDHQGEWGNGIVKSTWAYRKKGDIQWTTGTPSTLNYKDAIEIALTVTDLEGATSSKVKSYTMPEETPLVLSCELRPERNEFDINAIPASESLRLTDILVNRALPHGIEISIKSDDGRINQKYTAYTNSNTSAYTDANGMRRWHDVIISLPEAYRDGGYKIEVKLKALKKVNGTSYQIKAGDQISETLGFNIITPVKISASITAQSGNAYALRGITGRYSKETTVKLFSGTSYEKAFSLPKTSATHQSNHLLDEATWLRDIQVTATDVVSGTGTSAPSGTYLARFETRTASGKRAVASVPFEYQPVVVKTFEARGYWNHWRGQTTLKGEVTTVEPHRFLSHECVIFEAVIQGEIEGALLRLSPELEAMTYWDKYNNVYRYEDDFHKRVYFPIHLKRVKQTAEGVLWQSEYALPYADSTQSYENQRLKPSYKATLYVIPKGVDWHGDYTTEGLIQMEIDDIDITGNIYDLLYIEPVRGNISERGQ</sequence>
<proteinExistence type="predicted"/>
<protein>
    <submittedName>
        <fullName evidence="2">Uncharacterized protein</fullName>
    </submittedName>
</protein>
<evidence type="ECO:0000256" key="1">
    <source>
        <dbReference type="SAM" id="SignalP"/>
    </source>
</evidence>
<reference evidence="2 3" key="1">
    <citation type="submission" date="2020-11" db="EMBL/GenBank/DDBJ databases">
        <title>Fusibacter basophilias sp. nov.</title>
        <authorList>
            <person name="Qiu D."/>
        </authorList>
    </citation>
    <scope>NUCLEOTIDE SEQUENCE [LARGE SCALE GENOMIC DNA]</scope>
    <source>
        <strain evidence="2 3">Q10-2</strain>
    </source>
</reference>
<dbReference type="RefSeq" id="WP_194702163.1">
    <property type="nucleotide sequence ID" value="NZ_JADKNH010000007.1"/>
</dbReference>
<accession>A0ABR9ZU06</accession>
<name>A0ABR9ZU06_9FIRM</name>
<feature type="chain" id="PRO_5047446235" evidence="1">
    <location>
        <begin position="25"/>
        <end position="2050"/>
    </location>
</feature>
<dbReference type="SUPFAM" id="SSF50985">
    <property type="entry name" value="RCC1/BLIP-II"/>
    <property type="match status" value="1"/>
</dbReference>
<dbReference type="Proteomes" id="UP000614200">
    <property type="component" value="Unassembled WGS sequence"/>
</dbReference>